<name>A0A918AN43_9PSEU</name>
<dbReference type="GO" id="GO:0005737">
    <property type="term" value="C:cytoplasm"/>
    <property type="evidence" value="ECO:0007669"/>
    <property type="project" value="TreeGrafter"/>
</dbReference>
<evidence type="ECO:0000259" key="1">
    <source>
        <dbReference type="Pfam" id="PF00149"/>
    </source>
</evidence>
<dbReference type="InterPro" id="IPR029052">
    <property type="entry name" value="Metallo-depent_PP-like"/>
</dbReference>
<sequence length="332" mass="36456">MEVVIPDGSLVLLVDVALPGAVPGDRLDEVARRLADREVVLVEGGAPEALLRLAKEAGARPVAVSAHRKPRGFRRVHLTGGEPVELVVEPLPNDLRRETGPFDVIGDVHGCAAELARLLRELGYRDGAHPEGRKAVFVGDLVDRGPDTPGVLRLVMDMVRAGRALCVRGNHEEKFVRALRGRDVRVTHGLELSLAQMARETPEFRAEVVEFCDSLVPHYRLDGGRLVVAHAGLPERFHGRESSRARSTALYGVGTGERDERGFPVRLPWADDYRGDAMVLYGHTVVEEPRWVNGTLCLDTGCVFGGRLTALRYPEREIVSVPALRVWYSRGG</sequence>
<proteinExistence type="predicted"/>
<dbReference type="EMBL" id="BMRG01000006">
    <property type="protein sequence ID" value="GGP60153.1"/>
    <property type="molecule type" value="Genomic_DNA"/>
</dbReference>
<evidence type="ECO:0000313" key="3">
    <source>
        <dbReference type="Proteomes" id="UP000639606"/>
    </source>
</evidence>
<dbReference type="Pfam" id="PF00149">
    <property type="entry name" value="Metallophos"/>
    <property type="match status" value="1"/>
</dbReference>
<organism evidence="2 3">
    <name type="scientific">Saccharothrix coeruleofusca</name>
    <dbReference type="NCBI Taxonomy" id="33919"/>
    <lineage>
        <taxon>Bacteria</taxon>
        <taxon>Bacillati</taxon>
        <taxon>Actinomycetota</taxon>
        <taxon>Actinomycetes</taxon>
        <taxon>Pseudonocardiales</taxon>
        <taxon>Pseudonocardiaceae</taxon>
        <taxon>Saccharothrix</taxon>
    </lineage>
</organism>
<dbReference type="Gene3D" id="3.60.21.10">
    <property type="match status" value="1"/>
</dbReference>
<dbReference type="CDD" id="cd07423">
    <property type="entry name" value="MPP_Prp_like"/>
    <property type="match status" value="1"/>
</dbReference>
<dbReference type="InterPro" id="IPR041780">
    <property type="entry name" value="MPP_PrpE-like"/>
</dbReference>
<reference evidence="2" key="1">
    <citation type="journal article" date="2014" name="Int. J. Syst. Evol. Microbiol.">
        <title>Complete genome sequence of Corynebacterium casei LMG S-19264T (=DSM 44701T), isolated from a smear-ripened cheese.</title>
        <authorList>
            <consortium name="US DOE Joint Genome Institute (JGI-PGF)"/>
            <person name="Walter F."/>
            <person name="Albersmeier A."/>
            <person name="Kalinowski J."/>
            <person name="Ruckert C."/>
        </authorList>
    </citation>
    <scope>NUCLEOTIDE SEQUENCE</scope>
    <source>
        <strain evidence="2">JCM 3313</strain>
    </source>
</reference>
<protein>
    <recommendedName>
        <fullName evidence="1">Calcineurin-like phosphoesterase domain-containing protein</fullName>
    </recommendedName>
</protein>
<dbReference type="Proteomes" id="UP000639606">
    <property type="component" value="Unassembled WGS sequence"/>
</dbReference>
<reference evidence="2" key="2">
    <citation type="submission" date="2020-09" db="EMBL/GenBank/DDBJ databases">
        <authorList>
            <person name="Sun Q."/>
            <person name="Ohkuma M."/>
        </authorList>
    </citation>
    <scope>NUCLEOTIDE SEQUENCE</scope>
    <source>
        <strain evidence="2">JCM 3313</strain>
    </source>
</reference>
<dbReference type="PANTHER" id="PTHR42850">
    <property type="entry name" value="METALLOPHOSPHOESTERASE"/>
    <property type="match status" value="1"/>
</dbReference>
<evidence type="ECO:0000313" key="2">
    <source>
        <dbReference type="EMBL" id="GGP60153.1"/>
    </source>
</evidence>
<accession>A0A918AN43</accession>
<feature type="domain" description="Calcineurin-like phosphoesterase" evidence="1">
    <location>
        <begin position="101"/>
        <end position="286"/>
    </location>
</feature>
<dbReference type="AlphaFoldDB" id="A0A918AN43"/>
<keyword evidence="3" id="KW-1185">Reference proteome</keyword>
<dbReference type="GO" id="GO:0016791">
    <property type="term" value="F:phosphatase activity"/>
    <property type="evidence" value="ECO:0007669"/>
    <property type="project" value="TreeGrafter"/>
</dbReference>
<comment type="caution">
    <text evidence="2">The sequence shown here is derived from an EMBL/GenBank/DDBJ whole genome shotgun (WGS) entry which is preliminary data.</text>
</comment>
<dbReference type="InterPro" id="IPR004843">
    <property type="entry name" value="Calcineurin-like_PHP"/>
</dbReference>
<dbReference type="SUPFAM" id="SSF56300">
    <property type="entry name" value="Metallo-dependent phosphatases"/>
    <property type="match status" value="1"/>
</dbReference>
<gene>
    <name evidence="2" type="ORF">GCM10010185_35720</name>
</gene>
<dbReference type="PANTHER" id="PTHR42850:SF7">
    <property type="entry name" value="BIS(5'-NUCLEOSYL)-TETRAPHOSPHATASE PRPE [ASYMMETRICAL]"/>
    <property type="match status" value="1"/>
</dbReference>
<dbReference type="InterPro" id="IPR050126">
    <property type="entry name" value="Ap4A_hydrolase"/>
</dbReference>